<comment type="caution">
    <text evidence="2">The sequence shown here is derived from an EMBL/GenBank/DDBJ whole genome shotgun (WGS) entry which is preliminary data.</text>
</comment>
<gene>
    <name evidence="2" type="ORF">GO495_22210</name>
</gene>
<evidence type="ECO:0000256" key="1">
    <source>
        <dbReference type="SAM" id="SignalP"/>
    </source>
</evidence>
<sequence length="231" mass="26868">MKRIRNINVISLLLFVLACGPASNEGINSKYNVKYPDFGFFDIKGSNVTPEYLNGHLIRLKHIINGKLYRIDTIIYNNETSFFLPEDAFDSKGHNNERTVRISACISDTSKTFVFKQNGSGYYLTLIESNLGDSSIKVQFLLKTIGYKKMSSNVLDSLSSFNRHVTPYNEFVVIKYYYREQQLYYRTLEGSDTWSAWSPDYYELQHSSGFLYWDLESIEQKESLMYITKDM</sequence>
<evidence type="ECO:0000313" key="3">
    <source>
        <dbReference type="Proteomes" id="UP000468388"/>
    </source>
</evidence>
<proteinExistence type="predicted"/>
<dbReference type="EMBL" id="WRXO01000007">
    <property type="protein sequence ID" value="MVT43329.1"/>
    <property type="molecule type" value="Genomic_DNA"/>
</dbReference>
<organism evidence="2 3">
    <name type="scientific">Chitinophaga oryziterrae</name>
    <dbReference type="NCBI Taxonomy" id="1031224"/>
    <lineage>
        <taxon>Bacteria</taxon>
        <taxon>Pseudomonadati</taxon>
        <taxon>Bacteroidota</taxon>
        <taxon>Chitinophagia</taxon>
        <taxon>Chitinophagales</taxon>
        <taxon>Chitinophagaceae</taxon>
        <taxon>Chitinophaga</taxon>
    </lineage>
</organism>
<protein>
    <submittedName>
        <fullName evidence="2">Uncharacterized protein</fullName>
    </submittedName>
</protein>
<accession>A0A6N8JG51</accession>
<name>A0A6N8JG51_9BACT</name>
<dbReference type="RefSeq" id="WP_157301942.1">
    <property type="nucleotide sequence ID" value="NZ_WRXO01000007.1"/>
</dbReference>
<keyword evidence="1" id="KW-0732">Signal</keyword>
<reference evidence="2 3" key="1">
    <citation type="submission" date="2019-12" db="EMBL/GenBank/DDBJ databases">
        <title>The draft genomic sequence of strain Chitinophaga oryziterrae JCM 16595.</title>
        <authorList>
            <person name="Zhang X."/>
        </authorList>
    </citation>
    <scope>NUCLEOTIDE SEQUENCE [LARGE SCALE GENOMIC DNA]</scope>
    <source>
        <strain evidence="2 3">JCM 16595</strain>
    </source>
</reference>
<feature type="signal peptide" evidence="1">
    <location>
        <begin position="1"/>
        <end position="24"/>
    </location>
</feature>
<evidence type="ECO:0000313" key="2">
    <source>
        <dbReference type="EMBL" id="MVT43329.1"/>
    </source>
</evidence>
<dbReference type="PROSITE" id="PS51257">
    <property type="entry name" value="PROKAR_LIPOPROTEIN"/>
    <property type="match status" value="1"/>
</dbReference>
<dbReference type="Proteomes" id="UP000468388">
    <property type="component" value="Unassembled WGS sequence"/>
</dbReference>
<feature type="chain" id="PRO_5026984200" evidence="1">
    <location>
        <begin position="25"/>
        <end position="231"/>
    </location>
</feature>
<keyword evidence="3" id="KW-1185">Reference proteome</keyword>
<dbReference type="AlphaFoldDB" id="A0A6N8JG51"/>